<reference evidence="1" key="1">
    <citation type="journal article" date="2022" name="Int. J. Syst. Evol. Microbiol.">
        <title>Prevotella lacticifex sp. nov., isolated from the rumen of cows.</title>
        <authorList>
            <person name="Shinkai T."/>
            <person name="Ikeyama N."/>
            <person name="Kumagai M."/>
            <person name="Ohmori H."/>
            <person name="Sakamoto M."/>
            <person name="Ohkuma M."/>
            <person name="Mitsumori M."/>
        </authorList>
    </citation>
    <scope>NUCLEOTIDE SEQUENCE</scope>
    <source>
        <strain evidence="1">R5076</strain>
    </source>
</reference>
<comment type="caution">
    <text evidence="1">The sequence shown here is derived from an EMBL/GenBank/DDBJ whole genome shotgun (WGS) entry which is preliminary data.</text>
</comment>
<protein>
    <submittedName>
        <fullName evidence="1">Uncharacterized protein</fullName>
    </submittedName>
</protein>
<evidence type="ECO:0000313" key="1">
    <source>
        <dbReference type="EMBL" id="GJG58856.1"/>
    </source>
</evidence>
<accession>A0A9R1CA72</accession>
<dbReference type="AlphaFoldDB" id="A0A9R1CA72"/>
<name>A0A9R1CA72_9BACT</name>
<evidence type="ECO:0000313" key="2">
    <source>
        <dbReference type="Proteomes" id="UP000825483"/>
    </source>
</evidence>
<sequence length="104" mass="11774">MNPNKRKVKFNINIMSNKRELKKAIRNICADLFAECASATYYSAKEQKENGEVLLTSIVEMNENFICRVSHPEPGMPAKAYYKDLIAEFNKQASAIIDQISTIA</sequence>
<organism evidence="1 2">
    <name type="scientific">Prevotella lacticifex</name>
    <dbReference type="NCBI Taxonomy" id="2854755"/>
    <lineage>
        <taxon>Bacteria</taxon>
        <taxon>Pseudomonadati</taxon>
        <taxon>Bacteroidota</taxon>
        <taxon>Bacteroidia</taxon>
        <taxon>Bacteroidales</taxon>
        <taxon>Prevotellaceae</taxon>
        <taxon>Prevotella</taxon>
    </lineage>
</organism>
<proteinExistence type="predicted"/>
<keyword evidence="2" id="KW-1185">Reference proteome</keyword>
<dbReference type="Proteomes" id="UP000825483">
    <property type="component" value="Unassembled WGS sequence"/>
</dbReference>
<dbReference type="EMBL" id="BPUB01000002">
    <property type="protein sequence ID" value="GJG58856.1"/>
    <property type="molecule type" value="Genomic_DNA"/>
</dbReference>
<gene>
    <name evidence="1" type="ORF">PRLR5076_17070</name>
</gene>